<evidence type="ECO:0000313" key="5">
    <source>
        <dbReference type="Proteomes" id="UP000190162"/>
    </source>
</evidence>
<dbReference type="EMBL" id="FUXU01000024">
    <property type="protein sequence ID" value="SKA54726.1"/>
    <property type="molecule type" value="Genomic_DNA"/>
</dbReference>
<gene>
    <name evidence="4" type="ORF">SAMN02745132_02193</name>
</gene>
<accession>A0A1T4UQ13</accession>
<dbReference type="GO" id="GO:0016747">
    <property type="term" value="F:acyltransferase activity, transferring groups other than amino-acyl groups"/>
    <property type="evidence" value="ECO:0007669"/>
    <property type="project" value="InterPro"/>
</dbReference>
<dbReference type="Proteomes" id="UP000190162">
    <property type="component" value="Unassembled WGS sequence"/>
</dbReference>
<dbReference type="PANTHER" id="PTHR43072">
    <property type="entry name" value="N-ACETYLTRANSFERASE"/>
    <property type="match status" value="1"/>
</dbReference>
<evidence type="ECO:0000256" key="1">
    <source>
        <dbReference type="ARBA" id="ARBA00022679"/>
    </source>
</evidence>
<evidence type="ECO:0000313" key="4">
    <source>
        <dbReference type="EMBL" id="SKA54726.1"/>
    </source>
</evidence>
<dbReference type="CDD" id="cd04301">
    <property type="entry name" value="NAT_SF"/>
    <property type="match status" value="1"/>
</dbReference>
<dbReference type="PANTHER" id="PTHR43072:SF23">
    <property type="entry name" value="UPF0039 PROTEIN C11D3.02C"/>
    <property type="match status" value="1"/>
</dbReference>
<keyword evidence="2" id="KW-0012">Acyltransferase</keyword>
<dbReference type="Pfam" id="PF13420">
    <property type="entry name" value="Acetyltransf_4"/>
    <property type="match status" value="1"/>
</dbReference>
<dbReference type="PROSITE" id="PS51186">
    <property type="entry name" value="GNAT"/>
    <property type="match status" value="1"/>
</dbReference>
<dbReference type="OrthoDB" id="5459937at2"/>
<dbReference type="SUPFAM" id="SSF55729">
    <property type="entry name" value="Acyl-CoA N-acyltransferases (Nat)"/>
    <property type="match status" value="1"/>
</dbReference>
<keyword evidence="5" id="KW-1185">Reference proteome</keyword>
<dbReference type="Gene3D" id="3.40.630.30">
    <property type="match status" value="1"/>
</dbReference>
<proteinExistence type="predicted"/>
<feature type="domain" description="N-acetyltransferase" evidence="3">
    <location>
        <begin position="1"/>
        <end position="165"/>
    </location>
</feature>
<sequence>MTIRKATPADLETINTIYNHYILNTSITFDYDVWSLDQRRNWFEKISHNSDIYHVIVKEDEQGSVIGFAYNNEFREKLAYRVSSELTIYLHPDYASKGAGSQLMQSLLNRISTSEVHRVYSVITLPNPASLRLHEKFGFKQVGILSESGYKFEQYHSVAILEKSF</sequence>
<dbReference type="AlphaFoldDB" id="A0A1T4UQ13"/>
<dbReference type="InterPro" id="IPR016181">
    <property type="entry name" value="Acyl_CoA_acyltransferase"/>
</dbReference>
<name>A0A1T4UQ13_9GAMM</name>
<evidence type="ECO:0000256" key="2">
    <source>
        <dbReference type="ARBA" id="ARBA00023315"/>
    </source>
</evidence>
<dbReference type="RefSeq" id="WP_078752558.1">
    <property type="nucleotide sequence ID" value="NZ_FUXU01000024.1"/>
</dbReference>
<organism evidence="4 5">
    <name type="scientific">Enterovibrio nigricans DSM 22720</name>
    <dbReference type="NCBI Taxonomy" id="1121868"/>
    <lineage>
        <taxon>Bacteria</taxon>
        <taxon>Pseudomonadati</taxon>
        <taxon>Pseudomonadota</taxon>
        <taxon>Gammaproteobacteria</taxon>
        <taxon>Vibrionales</taxon>
        <taxon>Vibrionaceae</taxon>
        <taxon>Enterovibrio</taxon>
    </lineage>
</organism>
<reference evidence="5" key="1">
    <citation type="submission" date="2017-02" db="EMBL/GenBank/DDBJ databases">
        <authorList>
            <person name="Varghese N."/>
            <person name="Submissions S."/>
        </authorList>
    </citation>
    <scope>NUCLEOTIDE SEQUENCE [LARGE SCALE GENOMIC DNA]</scope>
    <source>
        <strain evidence="5">DSM 22720</strain>
    </source>
</reference>
<protein>
    <submittedName>
        <fullName evidence="4">Phosphinothricin acetyltransferase</fullName>
    </submittedName>
</protein>
<dbReference type="InterPro" id="IPR000182">
    <property type="entry name" value="GNAT_dom"/>
</dbReference>
<evidence type="ECO:0000259" key="3">
    <source>
        <dbReference type="PROSITE" id="PS51186"/>
    </source>
</evidence>
<keyword evidence="1 4" id="KW-0808">Transferase</keyword>